<evidence type="ECO:0000313" key="1">
    <source>
        <dbReference type="EMBL" id="GAG17554.1"/>
    </source>
</evidence>
<name>X0VGY3_9ZZZZ</name>
<dbReference type="AlphaFoldDB" id="X0VGY3"/>
<protein>
    <submittedName>
        <fullName evidence="1">Uncharacterized protein</fullName>
    </submittedName>
</protein>
<proteinExistence type="predicted"/>
<feature type="non-terminal residue" evidence="1">
    <location>
        <position position="1"/>
    </location>
</feature>
<accession>X0VGY3</accession>
<reference evidence="1" key="1">
    <citation type="journal article" date="2014" name="Front. Microbiol.">
        <title>High frequency of phylogenetically diverse reductive dehalogenase-homologous genes in deep subseafloor sedimentary metagenomes.</title>
        <authorList>
            <person name="Kawai M."/>
            <person name="Futagami T."/>
            <person name="Toyoda A."/>
            <person name="Takaki Y."/>
            <person name="Nishi S."/>
            <person name="Hori S."/>
            <person name="Arai W."/>
            <person name="Tsubouchi T."/>
            <person name="Morono Y."/>
            <person name="Uchiyama I."/>
            <person name="Ito T."/>
            <person name="Fujiyama A."/>
            <person name="Inagaki F."/>
            <person name="Takami H."/>
        </authorList>
    </citation>
    <scope>NUCLEOTIDE SEQUENCE</scope>
    <source>
        <strain evidence="1">Expedition CK06-06</strain>
    </source>
</reference>
<organism evidence="1">
    <name type="scientific">marine sediment metagenome</name>
    <dbReference type="NCBI Taxonomy" id="412755"/>
    <lineage>
        <taxon>unclassified sequences</taxon>
        <taxon>metagenomes</taxon>
        <taxon>ecological metagenomes</taxon>
    </lineage>
</organism>
<dbReference type="EMBL" id="BARS01031386">
    <property type="protein sequence ID" value="GAG17554.1"/>
    <property type="molecule type" value="Genomic_DNA"/>
</dbReference>
<gene>
    <name evidence="1" type="ORF">S01H1_48850</name>
</gene>
<sequence>GFCIGLVTTAAVATALAPESSYAQEGFQFPQASPSERRIPVKIGVLAKRGPERCLEKWGPTSEYLSAEIRGRSFTIVPLGIASANTRR</sequence>
<comment type="caution">
    <text evidence="1">The sequence shown here is derived from an EMBL/GenBank/DDBJ whole genome shotgun (WGS) entry which is preliminary data.</text>
</comment>